<gene>
    <name evidence="1" type="ORF">CHILSU_LOCUS579</name>
</gene>
<evidence type="ECO:0000313" key="1">
    <source>
        <dbReference type="EMBL" id="CAH0397507.1"/>
    </source>
</evidence>
<proteinExistence type="predicted"/>
<reference evidence="1" key="1">
    <citation type="submission" date="2021-12" db="EMBL/GenBank/DDBJ databases">
        <authorList>
            <person name="King R."/>
        </authorList>
    </citation>
    <scope>NUCLEOTIDE SEQUENCE</scope>
</reference>
<name>A0ABN8AUV9_CHISP</name>
<dbReference type="EMBL" id="OU963894">
    <property type="protein sequence ID" value="CAH0397507.1"/>
    <property type="molecule type" value="Genomic_DNA"/>
</dbReference>
<evidence type="ECO:0000313" key="2">
    <source>
        <dbReference type="Proteomes" id="UP001153292"/>
    </source>
</evidence>
<organism evidence="1 2">
    <name type="scientific">Chilo suppressalis</name>
    <name type="common">Asiatic rice borer moth</name>
    <dbReference type="NCBI Taxonomy" id="168631"/>
    <lineage>
        <taxon>Eukaryota</taxon>
        <taxon>Metazoa</taxon>
        <taxon>Ecdysozoa</taxon>
        <taxon>Arthropoda</taxon>
        <taxon>Hexapoda</taxon>
        <taxon>Insecta</taxon>
        <taxon>Pterygota</taxon>
        <taxon>Neoptera</taxon>
        <taxon>Endopterygota</taxon>
        <taxon>Lepidoptera</taxon>
        <taxon>Glossata</taxon>
        <taxon>Ditrysia</taxon>
        <taxon>Pyraloidea</taxon>
        <taxon>Crambidae</taxon>
        <taxon>Crambinae</taxon>
        <taxon>Chilo</taxon>
    </lineage>
</organism>
<dbReference type="Proteomes" id="UP001153292">
    <property type="component" value="Chromosome 1"/>
</dbReference>
<accession>A0ABN8AUV9</accession>
<sequence length="141" mass="15635">MEHQEGKVWQSAVSVWRDTIGRFVTAPGEVTVGMSEVPEVVVEGCNGVDDVEDNDVLHQNGDEGLAIDPKLGCRVRFPSDVIRETDVKVCEEFKASAGRVAWAGVARPPKRQSAFCLRAGYRLCRVAFPSLLTLHFSVKYW</sequence>
<protein>
    <submittedName>
        <fullName evidence="1">Uncharacterized protein</fullName>
    </submittedName>
</protein>
<keyword evidence="2" id="KW-1185">Reference proteome</keyword>